<accession>A0A4U6XDV5</accession>
<evidence type="ECO:0000313" key="2">
    <source>
        <dbReference type="Proteomes" id="UP000310108"/>
    </source>
</evidence>
<gene>
    <name evidence="1" type="ORF">CTA1_8188</name>
</gene>
<dbReference type="EMBL" id="PJEX01000160">
    <property type="protein sequence ID" value="TKW53970.1"/>
    <property type="molecule type" value="Genomic_DNA"/>
</dbReference>
<dbReference type="STRING" id="1306861.A0A4U6XDV5"/>
<sequence length="673" mass="75046">MAHYAGEVDERESFLNSRERHPVSEAVVFLETQQIALPGQQPPVFSEQKGGLVSVDEAWAQEQKRALMWKEVDEEKDRLFALMIQVQGKISKRKNGDRQVQALLSETDLRRCSWGQVLAEVDRTAERWKGSPDKESKTMVFIDRIGKYSSALETWLGLLPMGDYGSRCEMQNADARFCWSICGVFKLAIGAATQYGSTGETIFQFLADIPDIMESARQTVALYREMGGHSLDRKSFELFRAVLKALNHIMQFFADSKLEKFFQVTIKQSAYKSDLQASIDVVKKQAQAFKEEANICHARQTYGNSRLLAKINEDNEHFQKSVLQMLESSPYFQSSRSERLAPDYRALPTSISGYDLANVDYSVSADEASEQPRYLGSRDVLQKQSNEDAAEARAAAEAARSKLLRLLQYDAETVRDDIASCLRRGHRLPEKGKSKAAKLFRNDDFRAFVGQSRASAGLLVNGRDDLAAAAADGISPLSLATAELTRISRSGGTTEFGQFFVVNFFCGEHRPRLSSLDHPAAAWQSSAVGMIASLVGQLLSQAADRGMGPDLSFMNDSRWRKAERLEPKVLCTVFAELVRQLPSGALVLCIVDGIAVYETRAMQPQTMLVMEKLVRLVGKLANGPQIFKLLATCQNRALAVSQLFRGRTLDLPETVDEDDAADYMISTMGRQRT</sequence>
<protein>
    <submittedName>
        <fullName evidence="1">Uncharacterized protein</fullName>
    </submittedName>
</protein>
<proteinExistence type="predicted"/>
<organism evidence="1 2">
    <name type="scientific">Colletotrichum tanaceti</name>
    <dbReference type="NCBI Taxonomy" id="1306861"/>
    <lineage>
        <taxon>Eukaryota</taxon>
        <taxon>Fungi</taxon>
        <taxon>Dikarya</taxon>
        <taxon>Ascomycota</taxon>
        <taxon>Pezizomycotina</taxon>
        <taxon>Sordariomycetes</taxon>
        <taxon>Hypocreomycetidae</taxon>
        <taxon>Glomerellales</taxon>
        <taxon>Glomerellaceae</taxon>
        <taxon>Colletotrichum</taxon>
        <taxon>Colletotrichum destructivum species complex</taxon>
    </lineage>
</organism>
<keyword evidence="2" id="KW-1185">Reference proteome</keyword>
<name>A0A4U6XDV5_9PEZI</name>
<dbReference type="PANTHER" id="PTHR40619">
    <property type="entry name" value="FUNGAL STAND N-TERMINAL GOODBYE DOMAIN-CONTAINING PROTEIN"/>
    <property type="match status" value="1"/>
</dbReference>
<comment type="caution">
    <text evidence="1">The sequence shown here is derived from an EMBL/GenBank/DDBJ whole genome shotgun (WGS) entry which is preliminary data.</text>
</comment>
<dbReference type="PANTHER" id="PTHR40619:SF3">
    <property type="entry name" value="FUNGAL STAND N-TERMINAL GOODBYE DOMAIN-CONTAINING PROTEIN"/>
    <property type="match status" value="1"/>
</dbReference>
<reference evidence="1 2" key="1">
    <citation type="journal article" date="2019" name="PLoS ONE">
        <title>Comparative genome analysis indicates high evolutionary potential of pathogenicity genes in Colletotrichum tanaceti.</title>
        <authorList>
            <person name="Lelwala R.V."/>
            <person name="Korhonen P.K."/>
            <person name="Young N.D."/>
            <person name="Scott J.B."/>
            <person name="Ades P.A."/>
            <person name="Gasser R.B."/>
            <person name="Taylor P.W.J."/>
        </authorList>
    </citation>
    <scope>NUCLEOTIDE SEQUENCE [LARGE SCALE GENOMIC DNA]</scope>
    <source>
        <strain evidence="1">BRIP57314</strain>
    </source>
</reference>
<dbReference type="Proteomes" id="UP000310108">
    <property type="component" value="Unassembled WGS sequence"/>
</dbReference>
<dbReference type="AlphaFoldDB" id="A0A4U6XDV5"/>
<evidence type="ECO:0000313" key="1">
    <source>
        <dbReference type="EMBL" id="TKW53970.1"/>
    </source>
</evidence>
<dbReference type="OrthoDB" id="5419927at2759"/>